<name>A2ES43_TRIV3</name>
<dbReference type="PANTHER" id="PTHR14168">
    <property type="entry name" value="TUMOR-ASSOCIATED CALCIUM SIGNAL TRANSDUCER"/>
    <property type="match status" value="1"/>
</dbReference>
<feature type="transmembrane region" description="Helical" evidence="1">
    <location>
        <begin position="484"/>
        <end position="510"/>
    </location>
</feature>
<organism evidence="2 3">
    <name type="scientific">Trichomonas vaginalis (strain ATCC PRA-98 / G3)</name>
    <dbReference type="NCBI Taxonomy" id="412133"/>
    <lineage>
        <taxon>Eukaryota</taxon>
        <taxon>Metamonada</taxon>
        <taxon>Parabasalia</taxon>
        <taxon>Trichomonadida</taxon>
        <taxon>Trichomonadidae</taxon>
        <taxon>Trichomonas</taxon>
    </lineage>
</organism>
<evidence type="ECO:0000256" key="1">
    <source>
        <dbReference type="SAM" id="Phobius"/>
    </source>
</evidence>
<gene>
    <name evidence="2" type="ORF">TVAG_244560</name>
</gene>
<dbReference type="AlphaFoldDB" id="A2ES43"/>
<protein>
    <submittedName>
        <fullName evidence="2">Uncharacterized protein</fullName>
    </submittedName>
</protein>
<dbReference type="GO" id="GO:0016020">
    <property type="term" value="C:membrane"/>
    <property type="evidence" value="ECO:0007669"/>
    <property type="project" value="InterPro"/>
</dbReference>
<reference evidence="2" key="2">
    <citation type="journal article" date="2007" name="Science">
        <title>Draft genome sequence of the sexually transmitted pathogen Trichomonas vaginalis.</title>
        <authorList>
            <person name="Carlton J.M."/>
            <person name="Hirt R.P."/>
            <person name="Silva J.C."/>
            <person name="Delcher A.L."/>
            <person name="Schatz M."/>
            <person name="Zhao Q."/>
            <person name="Wortman J.R."/>
            <person name="Bidwell S.L."/>
            <person name="Alsmark U.C.M."/>
            <person name="Besteiro S."/>
            <person name="Sicheritz-Ponten T."/>
            <person name="Noel C.J."/>
            <person name="Dacks J.B."/>
            <person name="Foster P.G."/>
            <person name="Simillion C."/>
            <person name="Van de Peer Y."/>
            <person name="Miranda-Saavedra D."/>
            <person name="Barton G.J."/>
            <person name="Westrop G.D."/>
            <person name="Mueller S."/>
            <person name="Dessi D."/>
            <person name="Fiori P.L."/>
            <person name="Ren Q."/>
            <person name="Paulsen I."/>
            <person name="Zhang H."/>
            <person name="Bastida-Corcuera F.D."/>
            <person name="Simoes-Barbosa A."/>
            <person name="Brown M.T."/>
            <person name="Hayes R.D."/>
            <person name="Mukherjee M."/>
            <person name="Okumura C.Y."/>
            <person name="Schneider R."/>
            <person name="Smith A.J."/>
            <person name="Vanacova S."/>
            <person name="Villalvazo M."/>
            <person name="Haas B.J."/>
            <person name="Pertea M."/>
            <person name="Feldblyum T.V."/>
            <person name="Utterback T.R."/>
            <person name="Shu C.L."/>
            <person name="Osoegawa K."/>
            <person name="de Jong P.J."/>
            <person name="Hrdy I."/>
            <person name="Horvathova L."/>
            <person name="Zubacova Z."/>
            <person name="Dolezal P."/>
            <person name="Malik S.B."/>
            <person name="Logsdon J.M. Jr."/>
            <person name="Henze K."/>
            <person name="Gupta A."/>
            <person name="Wang C.C."/>
            <person name="Dunne R.L."/>
            <person name="Upcroft J.A."/>
            <person name="Upcroft P."/>
            <person name="White O."/>
            <person name="Salzberg S.L."/>
            <person name="Tang P."/>
            <person name="Chiu C.-H."/>
            <person name="Lee Y.-S."/>
            <person name="Embley T.M."/>
            <person name="Coombs G.H."/>
            <person name="Mottram J.C."/>
            <person name="Tachezy J."/>
            <person name="Fraser-Liggett C.M."/>
            <person name="Johnson P.J."/>
        </authorList>
    </citation>
    <scope>NUCLEOTIDE SEQUENCE [LARGE SCALE GENOMIC DNA]</scope>
    <source>
        <strain evidence="2">G3</strain>
    </source>
</reference>
<dbReference type="PANTHER" id="PTHR14168:SF4">
    <property type="entry name" value="EPITHELIAL CELL ADHESION MOLECULE PRECURSOR"/>
    <property type="match status" value="1"/>
</dbReference>
<dbReference type="VEuPathDB" id="TrichDB:TVAG_244560"/>
<keyword evidence="1" id="KW-0472">Membrane</keyword>
<keyword evidence="3" id="KW-1185">Reference proteome</keyword>
<proteinExistence type="predicted"/>
<evidence type="ECO:0000313" key="2">
    <source>
        <dbReference type="EMBL" id="EAY04555.1"/>
    </source>
</evidence>
<reference evidence="2" key="1">
    <citation type="submission" date="2006-10" db="EMBL/GenBank/DDBJ databases">
        <authorList>
            <person name="Amadeo P."/>
            <person name="Zhao Q."/>
            <person name="Wortman J."/>
            <person name="Fraser-Liggett C."/>
            <person name="Carlton J."/>
        </authorList>
    </citation>
    <scope>NUCLEOTIDE SEQUENCE</scope>
    <source>
        <strain evidence="2">G3</strain>
    </source>
</reference>
<keyword evidence="1" id="KW-0812">Transmembrane</keyword>
<keyword evidence="1" id="KW-1133">Transmembrane helix</keyword>
<dbReference type="VEuPathDB" id="TrichDB:TVAGG3_0690040"/>
<dbReference type="EMBL" id="DS113472">
    <property type="protein sequence ID" value="EAY04555.1"/>
    <property type="molecule type" value="Genomic_DNA"/>
</dbReference>
<dbReference type="RefSeq" id="XP_001316778.1">
    <property type="nucleotide sequence ID" value="XM_001316743.1"/>
</dbReference>
<dbReference type="KEGG" id="tva:4762418"/>
<dbReference type="InParanoid" id="A2ES43"/>
<dbReference type="Proteomes" id="UP000001542">
    <property type="component" value="Unassembled WGS sequence"/>
</dbReference>
<accession>A2ES43</accession>
<sequence length="534" mass="59186">MISLWIISIDNPFQECTVSIPVILAKYQFQTIEIPAGQCLATNADAMIATYSDEERYKLSYKTTTFENGQVKFSDEIQFEVENPLFLNHIDSQKYYKISAVNTSKTINLFFMLIDGTGNDGSIHETYIVNIAKGDFQIVSNKDKKIYIGVIYKNALEHLTISSNNSIKVLYKDKEESGTFQMYQEQGPFVLEITASGPTLTKVDHYGTYNGIFDANQFQVYEGIVPAINGPISSTDAWIAESKRNRAIQYEIDESYNGECNYSYTEKDSIIKTFNLKANECLRTTVPVILSANKNYSVKGQTRDSQGTWTSDFTAASPLFLNVNDGGRVYSKITCDDCKIQISQIIPSTKITNLFVDTVIKGLYNGQASKTAKGYSFISLKPLTITIESELGAYFARPTDEESTLIKGQKIIKTQGSDLFQLYNSGFDSKFTITLSGGRSSTEDEEFLFPDYSGEVPSNNGPIKITGVNSVKESPKGSNGGSSVWIPIVVAIVVILVIAGIVVGLVLFFINRKKKEAENAQDSPDTKENNPAQP</sequence>
<evidence type="ECO:0000313" key="3">
    <source>
        <dbReference type="Proteomes" id="UP000001542"/>
    </source>
</evidence>
<dbReference type="InterPro" id="IPR043406">
    <property type="entry name" value="EPCAM/Trop-2"/>
</dbReference>